<dbReference type="InterPro" id="IPR011009">
    <property type="entry name" value="Kinase-like_dom_sf"/>
</dbReference>
<feature type="domain" description="Protein kinase" evidence="7">
    <location>
        <begin position="1"/>
        <end position="197"/>
    </location>
</feature>
<reference evidence="8" key="2">
    <citation type="submission" date="2025-08" db="UniProtKB">
        <authorList>
            <consortium name="Ensembl"/>
        </authorList>
    </citation>
    <scope>IDENTIFICATION</scope>
</reference>
<keyword evidence="4" id="KW-0808">Transferase</keyword>
<dbReference type="PROSITE" id="PS50011">
    <property type="entry name" value="PROTEIN_KINASE_DOM"/>
    <property type="match status" value="1"/>
</dbReference>
<dbReference type="Proteomes" id="UP000018468">
    <property type="component" value="Linkage group LG28"/>
</dbReference>
<dbReference type="HOGENOM" id="CLU_000288_63_23_1"/>
<keyword evidence="4" id="KW-0418">Kinase</keyword>
<dbReference type="eggNOG" id="KOG0576">
    <property type="taxonomic scope" value="Eukaryota"/>
</dbReference>
<dbReference type="GO" id="GO:0005524">
    <property type="term" value="F:ATP binding"/>
    <property type="evidence" value="ECO:0007669"/>
    <property type="project" value="UniProtKB-KW"/>
</dbReference>
<protein>
    <recommendedName>
        <fullName evidence="7">Protein kinase domain-containing protein</fullName>
    </recommendedName>
</protein>
<dbReference type="InParanoid" id="W5M231"/>
<keyword evidence="3" id="KW-0547">Nucleotide-binding</keyword>
<dbReference type="GeneTree" id="ENSGT00940000166658"/>
<dbReference type="SMART" id="SM00220">
    <property type="entry name" value="S_TKc"/>
    <property type="match status" value="1"/>
</dbReference>
<dbReference type="EMBL" id="AHAT01033173">
    <property type="status" value="NOT_ANNOTATED_CDS"/>
    <property type="molecule type" value="Genomic_DNA"/>
</dbReference>
<comment type="similarity">
    <text evidence="1">Belongs to the protein kinase superfamily. STE Ser/Thr protein kinase family. STE20 subfamily.</text>
</comment>
<organism evidence="8 9">
    <name type="scientific">Lepisosteus oculatus</name>
    <name type="common">Spotted gar</name>
    <dbReference type="NCBI Taxonomy" id="7918"/>
    <lineage>
        <taxon>Eukaryota</taxon>
        <taxon>Metazoa</taxon>
        <taxon>Chordata</taxon>
        <taxon>Craniata</taxon>
        <taxon>Vertebrata</taxon>
        <taxon>Euteleostomi</taxon>
        <taxon>Actinopterygii</taxon>
        <taxon>Neopterygii</taxon>
        <taxon>Holostei</taxon>
        <taxon>Semionotiformes</taxon>
        <taxon>Lepisosteidae</taxon>
        <taxon>Lepisosteus</taxon>
    </lineage>
</organism>
<evidence type="ECO:0000259" key="7">
    <source>
        <dbReference type="PROSITE" id="PS50011"/>
    </source>
</evidence>
<dbReference type="InterPro" id="IPR000719">
    <property type="entry name" value="Prot_kinase_dom"/>
</dbReference>
<evidence type="ECO:0000256" key="6">
    <source>
        <dbReference type="SAM" id="MobiDB-lite"/>
    </source>
</evidence>
<reference evidence="8" key="3">
    <citation type="submission" date="2025-09" db="UniProtKB">
        <authorList>
            <consortium name="Ensembl"/>
        </authorList>
    </citation>
    <scope>IDENTIFICATION</scope>
</reference>
<evidence type="ECO:0000256" key="2">
    <source>
        <dbReference type="ARBA" id="ARBA00022527"/>
    </source>
</evidence>
<keyword evidence="9" id="KW-1185">Reference proteome</keyword>
<evidence type="ECO:0000256" key="3">
    <source>
        <dbReference type="ARBA" id="ARBA00022741"/>
    </source>
</evidence>
<name>W5M231_LEPOC</name>
<dbReference type="Ensembl" id="ENSLOCT00000002445.1">
    <property type="protein sequence ID" value="ENSLOCP00000002439.1"/>
    <property type="gene ID" value="ENSLOCG00000002101.1"/>
</dbReference>
<keyword evidence="5" id="KW-0067">ATP-binding</keyword>
<dbReference type="EMBL" id="AHAT01033175">
    <property type="status" value="NOT_ANNOTATED_CDS"/>
    <property type="molecule type" value="Genomic_DNA"/>
</dbReference>
<dbReference type="STRING" id="7918.ENSLOCP00000002439"/>
<dbReference type="Pfam" id="PF00069">
    <property type="entry name" value="Pkinase"/>
    <property type="match status" value="1"/>
</dbReference>
<dbReference type="Gene3D" id="1.10.510.10">
    <property type="entry name" value="Transferase(Phosphotransferase) domain 1"/>
    <property type="match status" value="2"/>
</dbReference>
<dbReference type="GO" id="GO:0005737">
    <property type="term" value="C:cytoplasm"/>
    <property type="evidence" value="ECO:0000318"/>
    <property type="project" value="GO_Central"/>
</dbReference>
<sequence>RNNKLWICMEFCGGGSLQDIYHVTGPLKEKQIAYVCRETLQTPHTMSLLQALERQRQGANILLTDRGDVKLDTAHTRTHTHTHSAPVNPALMSGGFLCPDILVLERNTLAGHVVLSGSCATLGLYCNDQFVLSFACCRYRGDPSLNWLINISASVYTDTRDQHTRMTSDFHTFLKLALTKNPRKRPTAEKLLQHPFMTQLLTRTQVIELLDTASNPDLSAGLHMDDSDLDTCDAFPDKIMSLGKHMSVARTPSEDQFNQVKFCPPLRKETDPYPDLGSCDDWGIMGVEHSTPSLLECVEEALMERSLTIKRAPSAGQTSDEETEKFGTVKRAGGVSPSSTSAAASQPAPG</sequence>
<keyword evidence="2" id="KW-0723">Serine/threonine-protein kinase</keyword>
<evidence type="ECO:0000313" key="9">
    <source>
        <dbReference type="Proteomes" id="UP000018468"/>
    </source>
</evidence>
<feature type="compositionally biased region" description="Low complexity" evidence="6">
    <location>
        <begin position="332"/>
        <end position="350"/>
    </location>
</feature>
<feature type="region of interest" description="Disordered" evidence="6">
    <location>
        <begin position="309"/>
        <end position="350"/>
    </location>
</feature>
<dbReference type="OMA" id="PINEPWE"/>
<evidence type="ECO:0000256" key="1">
    <source>
        <dbReference type="ARBA" id="ARBA00008874"/>
    </source>
</evidence>
<dbReference type="PANTHER" id="PTHR48012:SF15">
    <property type="entry name" value="MITOGEN-ACTIVATED PROTEIN KINASE KINASE KINASE KINASE 1"/>
    <property type="match status" value="1"/>
</dbReference>
<proteinExistence type="inferred from homology"/>
<accession>W5M231</accession>
<reference evidence="9" key="1">
    <citation type="submission" date="2011-12" db="EMBL/GenBank/DDBJ databases">
        <title>The Draft Genome of Lepisosteus oculatus.</title>
        <authorList>
            <consortium name="The Broad Institute Genome Assembly &amp; Analysis Group"/>
            <consortium name="Computational R&amp;D Group"/>
            <consortium name="and Sequencing Platform"/>
            <person name="Di Palma F."/>
            <person name="Alfoldi J."/>
            <person name="Johnson J."/>
            <person name="Berlin A."/>
            <person name="Gnerre S."/>
            <person name="Jaffe D."/>
            <person name="MacCallum I."/>
            <person name="Young S."/>
            <person name="Walker B.J."/>
            <person name="Lander E.S."/>
            <person name="Lindblad-Toh K."/>
        </authorList>
    </citation>
    <scope>NUCLEOTIDE SEQUENCE [LARGE SCALE GENOMIC DNA]</scope>
</reference>
<evidence type="ECO:0000313" key="8">
    <source>
        <dbReference type="Ensembl" id="ENSLOCP00000002439.1"/>
    </source>
</evidence>
<dbReference type="Bgee" id="ENSLOCG00000002101">
    <property type="expression patterns" value="Expressed in camera-type eye and 13 other cell types or tissues"/>
</dbReference>
<dbReference type="SUPFAM" id="SSF56112">
    <property type="entry name" value="Protein kinase-like (PK-like)"/>
    <property type="match status" value="1"/>
</dbReference>
<evidence type="ECO:0000256" key="5">
    <source>
        <dbReference type="ARBA" id="ARBA00022840"/>
    </source>
</evidence>
<dbReference type="InterPro" id="IPR050629">
    <property type="entry name" value="STE20/SPS1-PAK"/>
</dbReference>
<dbReference type="GO" id="GO:0008349">
    <property type="term" value="F:MAP kinase kinase kinase kinase activity"/>
    <property type="evidence" value="ECO:0000318"/>
    <property type="project" value="GO_Central"/>
</dbReference>
<dbReference type="AlphaFoldDB" id="W5M231"/>
<dbReference type="GO" id="GO:0035556">
    <property type="term" value="P:intracellular signal transduction"/>
    <property type="evidence" value="ECO:0000318"/>
    <property type="project" value="GO_Central"/>
</dbReference>
<evidence type="ECO:0000256" key="4">
    <source>
        <dbReference type="ARBA" id="ARBA00022777"/>
    </source>
</evidence>
<dbReference type="EMBL" id="AHAT01033174">
    <property type="status" value="NOT_ANNOTATED_CDS"/>
    <property type="molecule type" value="Genomic_DNA"/>
</dbReference>
<dbReference type="PANTHER" id="PTHR48012">
    <property type="entry name" value="STERILE20-LIKE KINASE, ISOFORM B-RELATED"/>
    <property type="match status" value="1"/>
</dbReference>